<dbReference type="Pfam" id="PF08241">
    <property type="entry name" value="Methyltransf_11"/>
    <property type="match status" value="1"/>
</dbReference>
<dbReference type="InterPro" id="IPR051052">
    <property type="entry name" value="Diverse_substrate_MTase"/>
</dbReference>
<evidence type="ECO:0000256" key="2">
    <source>
        <dbReference type="ARBA" id="ARBA00022603"/>
    </source>
</evidence>
<keyword evidence="2 6" id="KW-0489">Methyltransferase</keyword>
<reference evidence="6 7" key="1">
    <citation type="submission" date="2023-05" db="EMBL/GenBank/DDBJ databases">
        <title>Corynebacterium suedekumii sp. nov. and Corynebacterium breve sp. nov. isolated from raw cow's milk.</title>
        <authorList>
            <person name="Baer M.K."/>
            <person name="Mehl L."/>
            <person name="Hellmuth R."/>
            <person name="Marke G."/>
            <person name="Lipski A."/>
        </authorList>
    </citation>
    <scope>NUCLEOTIDE SEQUENCE [LARGE SCALE GENOMIC DNA]</scope>
    <source>
        <strain evidence="6 7">R4</strain>
    </source>
</reference>
<feature type="region of interest" description="Disordered" evidence="4">
    <location>
        <begin position="1"/>
        <end position="32"/>
    </location>
</feature>
<evidence type="ECO:0000256" key="4">
    <source>
        <dbReference type="SAM" id="MobiDB-lite"/>
    </source>
</evidence>
<feature type="domain" description="Methyltransferase type 11" evidence="5">
    <location>
        <begin position="66"/>
        <end position="154"/>
    </location>
</feature>
<accession>A0ABY8VMK6</accession>
<dbReference type="InterPro" id="IPR013216">
    <property type="entry name" value="Methyltransf_11"/>
</dbReference>
<dbReference type="InterPro" id="IPR029063">
    <property type="entry name" value="SAM-dependent_MTases_sf"/>
</dbReference>
<dbReference type="Gene3D" id="3.40.50.150">
    <property type="entry name" value="Vaccinia Virus protein VP39"/>
    <property type="match status" value="1"/>
</dbReference>
<name>A0ABY8VMK6_9CORY</name>
<dbReference type="PANTHER" id="PTHR44942">
    <property type="entry name" value="METHYLTRANSF_11 DOMAIN-CONTAINING PROTEIN"/>
    <property type="match status" value="1"/>
</dbReference>
<organism evidence="6 7">
    <name type="scientific">Corynebacterium breve</name>
    <dbReference type="NCBI Taxonomy" id="3049799"/>
    <lineage>
        <taxon>Bacteria</taxon>
        <taxon>Bacillati</taxon>
        <taxon>Actinomycetota</taxon>
        <taxon>Actinomycetes</taxon>
        <taxon>Mycobacteriales</taxon>
        <taxon>Corynebacteriaceae</taxon>
        <taxon>Corynebacterium</taxon>
    </lineage>
</organism>
<proteinExistence type="inferred from homology"/>
<dbReference type="Proteomes" id="UP001225598">
    <property type="component" value="Chromosome"/>
</dbReference>
<dbReference type="GO" id="GO:0008168">
    <property type="term" value="F:methyltransferase activity"/>
    <property type="evidence" value="ECO:0007669"/>
    <property type="project" value="UniProtKB-KW"/>
</dbReference>
<dbReference type="PANTHER" id="PTHR44942:SF4">
    <property type="entry name" value="METHYLTRANSFERASE TYPE 11 DOMAIN-CONTAINING PROTEIN"/>
    <property type="match status" value="1"/>
</dbReference>
<evidence type="ECO:0000259" key="5">
    <source>
        <dbReference type="Pfam" id="PF08241"/>
    </source>
</evidence>
<evidence type="ECO:0000313" key="6">
    <source>
        <dbReference type="EMBL" id="WIM68795.1"/>
    </source>
</evidence>
<dbReference type="SUPFAM" id="SSF53335">
    <property type="entry name" value="S-adenosyl-L-methionine-dependent methyltransferases"/>
    <property type="match status" value="1"/>
</dbReference>
<keyword evidence="7" id="KW-1185">Reference proteome</keyword>
<gene>
    <name evidence="6" type="ORF">QP027_05265</name>
</gene>
<dbReference type="GO" id="GO:0032259">
    <property type="term" value="P:methylation"/>
    <property type="evidence" value="ECO:0007669"/>
    <property type="project" value="UniProtKB-KW"/>
</dbReference>
<sequence length="267" mass="30168">MTPSSNPHDQPLRAASSKEAPSFRNSAHRARSAEAFKQGADVYDDVRPSYPPEVATLVDDCKRITDIGAGTGKLTQILAQRGRELFASDLSADMTRVLHHRLPAVPVWRATAEATGLSSASMDALTCAQTWHWVDVAAASAEADRVIRPTGKLLLVWNTLDVSDAWVLRLARIIHSGDIQREGFYPEVHAPWQLRDELRTRWVQTLTTDQVYALAQTRSYWLRSDEKIRARVTENLRWYLFDHLGFTPGQELPIPYRTDAFVYQRVS</sequence>
<dbReference type="CDD" id="cd02440">
    <property type="entry name" value="AdoMet_MTases"/>
    <property type="match status" value="1"/>
</dbReference>
<evidence type="ECO:0000313" key="7">
    <source>
        <dbReference type="Proteomes" id="UP001225598"/>
    </source>
</evidence>
<evidence type="ECO:0000256" key="3">
    <source>
        <dbReference type="ARBA" id="ARBA00022679"/>
    </source>
</evidence>
<comment type="similarity">
    <text evidence="1">Belongs to the methyltransferase superfamily.</text>
</comment>
<dbReference type="RefSeq" id="WP_284826569.1">
    <property type="nucleotide sequence ID" value="NZ_CP126969.1"/>
</dbReference>
<evidence type="ECO:0000256" key="1">
    <source>
        <dbReference type="ARBA" id="ARBA00008361"/>
    </source>
</evidence>
<protein>
    <submittedName>
        <fullName evidence="6">Class I SAM-dependent methyltransferase</fullName>
    </submittedName>
</protein>
<dbReference type="EMBL" id="CP126969">
    <property type="protein sequence ID" value="WIM68795.1"/>
    <property type="molecule type" value="Genomic_DNA"/>
</dbReference>
<keyword evidence="3" id="KW-0808">Transferase</keyword>